<dbReference type="Proteomes" id="UP000050277">
    <property type="component" value="Unassembled WGS sequence"/>
</dbReference>
<dbReference type="RefSeq" id="WP_054536409.1">
    <property type="nucleotide sequence ID" value="NZ_LGKP01000035.1"/>
</dbReference>
<keyword evidence="1" id="KW-0472">Membrane</keyword>
<evidence type="ECO:0000313" key="3">
    <source>
        <dbReference type="Proteomes" id="UP000050277"/>
    </source>
</evidence>
<dbReference type="AlphaFoldDB" id="A0A0P6XLI3"/>
<evidence type="ECO:0000256" key="1">
    <source>
        <dbReference type="SAM" id="Phobius"/>
    </source>
</evidence>
<protein>
    <recommendedName>
        <fullName evidence="4">PH domain-containing protein</fullName>
    </recommendedName>
</protein>
<keyword evidence="1" id="KW-1133">Transmembrane helix</keyword>
<proteinExistence type="predicted"/>
<feature type="transmembrane region" description="Helical" evidence="1">
    <location>
        <begin position="36"/>
        <end position="54"/>
    </location>
</feature>
<gene>
    <name evidence="2" type="ORF">SE18_20890</name>
</gene>
<evidence type="ECO:0008006" key="4">
    <source>
        <dbReference type="Google" id="ProtNLM"/>
    </source>
</evidence>
<reference evidence="2 3" key="1">
    <citation type="submission" date="2015-07" db="EMBL/GenBank/DDBJ databases">
        <title>Whole genome sequence of Herpetosiphon geysericola DSM 7119.</title>
        <authorList>
            <person name="Hemp J."/>
            <person name="Ward L.M."/>
            <person name="Pace L.A."/>
            <person name="Fischer W.W."/>
        </authorList>
    </citation>
    <scope>NUCLEOTIDE SEQUENCE [LARGE SCALE GENOMIC DNA]</scope>
    <source>
        <strain evidence="2 3">DSM 7119</strain>
    </source>
</reference>
<evidence type="ECO:0000313" key="2">
    <source>
        <dbReference type="EMBL" id="KPL81159.1"/>
    </source>
</evidence>
<dbReference type="OrthoDB" id="9827672at2"/>
<keyword evidence="1" id="KW-0812">Transmembrane</keyword>
<name>A0A0P6XLI3_9CHLR</name>
<feature type="transmembrane region" description="Helical" evidence="1">
    <location>
        <begin position="12"/>
        <end position="30"/>
    </location>
</feature>
<keyword evidence="3" id="KW-1185">Reference proteome</keyword>
<organism evidence="2 3">
    <name type="scientific">Herpetosiphon geysericola</name>
    <dbReference type="NCBI Taxonomy" id="70996"/>
    <lineage>
        <taxon>Bacteria</taxon>
        <taxon>Bacillati</taxon>
        <taxon>Chloroflexota</taxon>
        <taxon>Chloroflexia</taxon>
        <taxon>Herpetosiphonales</taxon>
        <taxon>Herpetosiphonaceae</taxon>
        <taxon>Herpetosiphon</taxon>
    </lineage>
</organism>
<sequence length="186" mass="22002">MQNEVFRTKDHRLILIGIVICILLPIFLFFDNTFELKTILSLCFYLSLGLINMINRLYARLSINNDGILIYQIFQKDIFISWNDIEGIQEFTNYHRNFHYITLNQTLKLPNLPYSQNLPKYYRNRAIILDAWENHTRIIKHIQTKVSFKPKNQLFVPIAGKSWNKIFPYAIFIFGLGAALLAWSLQ</sequence>
<comment type="caution">
    <text evidence="2">The sequence shown here is derived from an EMBL/GenBank/DDBJ whole genome shotgun (WGS) entry which is preliminary data.</text>
</comment>
<dbReference type="STRING" id="70996.SE18_20890"/>
<feature type="transmembrane region" description="Helical" evidence="1">
    <location>
        <begin position="166"/>
        <end position="185"/>
    </location>
</feature>
<accession>A0A0P6XLI3</accession>
<dbReference type="EMBL" id="LGKP01000035">
    <property type="protein sequence ID" value="KPL81159.1"/>
    <property type="molecule type" value="Genomic_DNA"/>
</dbReference>